<gene>
    <name evidence="6" type="ORF">WN944_009512</name>
</gene>
<evidence type="ECO:0000256" key="2">
    <source>
        <dbReference type="ARBA" id="ARBA00022741"/>
    </source>
</evidence>
<dbReference type="GO" id="GO:0043531">
    <property type="term" value="F:ADP binding"/>
    <property type="evidence" value="ECO:0007669"/>
    <property type="project" value="InterPro"/>
</dbReference>
<dbReference type="Gene3D" id="1.10.10.10">
    <property type="entry name" value="Winged helix-like DNA-binding domain superfamily/Winged helix DNA-binding domain"/>
    <property type="match status" value="2"/>
</dbReference>
<dbReference type="Pfam" id="PF00931">
    <property type="entry name" value="NB-ARC"/>
    <property type="match status" value="2"/>
</dbReference>
<evidence type="ECO:0000313" key="6">
    <source>
        <dbReference type="EMBL" id="KAK9221087.1"/>
    </source>
</evidence>
<organism evidence="6 7">
    <name type="scientific">Citrus x changshan-huyou</name>
    <dbReference type="NCBI Taxonomy" id="2935761"/>
    <lineage>
        <taxon>Eukaryota</taxon>
        <taxon>Viridiplantae</taxon>
        <taxon>Streptophyta</taxon>
        <taxon>Embryophyta</taxon>
        <taxon>Tracheophyta</taxon>
        <taxon>Spermatophyta</taxon>
        <taxon>Magnoliopsida</taxon>
        <taxon>eudicotyledons</taxon>
        <taxon>Gunneridae</taxon>
        <taxon>Pentapetalae</taxon>
        <taxon>rosids</taxon>
        <taxon>malvids</taxon>
        <taxon>Sapindales</taxon>
        <taxon>Rutaceae</taxon>
        <taxon>Aurantioideae</taxon>
        <taxon>Citrus</taxon>
    </lineage>
</organism>
<dbReference type="InterPro" id="IPR003593">
    <property type="entry name" value="AAA+_ATPase"/>
</dbReference>
<keyword evidence="4" id="KW-0520">NAD</keyword>
<dbReference type="InterPro" id="IPR032675">
    <property type="entry name" value="LRR_dom_sf"/>
</dbReference>
<evidence type="ECO:0000313" key="7">
    <source>
        <dbReference type="Proteomes" id="UP001428341"/>
    </source>
</evidence>
<proteinExistence type="predicted"/>
<dbReference type="Gene3D" id="3.80.10.10">
    <property type="entry name" value="Ribonuclease Inhibitor"/>
    <property type="match status" value="4"/>
</dbReference>
<dbReference type="Pfam" id="PF18052">
    <property type="entry name" value="Rx_N"/>
    <property type="match status" value="2"/>
</dbReference>
<dbReference type="SUPFAM" id="SSF52540">
    <property type="entry name" value="P-loop containing nucleoside triphosphate hydrolases"/>
    <property type="match status" value="2"/>
</dbReference>
<dbReference type="PRINTS" id="PR00364">
    <property type="entry name" value="DISEASERSIST"/>
</dbReference>
<dbReference type="InterPro" id="IPR036388">
    <property type="entry name" value="WH-like_DNA-bd_sf"/>
</dbReference>
<dbReference type="InterPro" id="IPR058922">
    <property type="entry name" value="WHD_DRP"/>
</dbReference>
<protein>
    <recommendedName>
        <fullName evidence="5">AAA+ ATPase domain-containing protein</fullName>
    </recommendedName>
</protein>
<dbReference type="FunFam" id="3.40.50.300:FF:001091">
    <property type="entry name" value="Probable disease resistance protein At1g61300"/>
    <property type="match status" value="2"/>
</dbReference>
<dbReference type="Proteomes" id="UP001428341">
    <property type="component" value="Unassembled WGS sequence"/>
</dbReference>
<evidence type="ECO:0000256" key="4">
    <source>
        <dbReference type="ARBA" id="ARBA00023027"/>
    </source>
</evidence>
<dbReference type="PANTHER" id="PTHR23155:SF1193">
    <property type="entry name" value="DISEASE RESISTANCE PROTEIN RPP13-RELATED"/>
    <property type="match status" value="1"/>
</dbReference>
<evidence type="ECO:0000256" key="3">
    <source>
        <dbReference type="ARBA" id="ARBA00022821"/>
    </source>
</evidence>
<dbReference type="GO" id="GO:0098542">
    <property type="term" value="P:defense response to other organism"/>
    <property type="evidence" value="ECO:0007669"/>
    <property type="project" value="TreeGrafter"/>
</dbReference>
<dbReference type="InterPro" id="IPR042197">
    <property type="entry name" value="Apaf_helical"/>
</dbReference>
<dbReference type="Gene3D" id="1.10.8.430">
    <property type="entry name" value="Helical domain of apoptotic protease-activating factors"/>
    <property type="match status" value="2"/>
</dbReference>
<dbReference type="PANTHER" id="PTHR23155">
    <property type="entry name" value="DISEASE RESISTANCE PROTEIN RP"/>
    <property type="match status" value="1"/>
</dbReference>
<dbReference type="InterPro" id="IPR055414">
    <property type="entry name" value="LRR_R13L4/SHOC2-like"/>
</dbReference>
<dbReference type="EMBL" id="JBCGBO010000002">
    <property type="protein sequence ID" value="KAK9221087.1"/>
    <property type="molecule type" value="Genomic_DNA"/>
</dbReference>
<name>A0AAP0MVC5_9ROSI</name>
<feature type="domain" description="AAA+ ATPase" evidence="5">
    <location>
        <begin position="190"/>
        <end position="330"/>
    </location>
</feature>
<keyword evidence="2" id="KW-0547">Nucleotide-binding</keyword>
<dbReference type="InterPro" id="IPR038005">
    <property type="entry name" value="RX-like_CC"/>
</dbReference>
<dbReference type="Pfam" id="PF23598">
    <property type="entry name" value="LRR_14"/>
    <property type="match status" value="2"/>
</dbReference>
<dbReference type="Gene3D" id="1.20.5.4130">
    <property type="match status" value="2"/>
</dbReference>
<dbReference type="Gene3D" id="3.40.50.300">
    <property type="entry name" value="P-loop containing nucleotide triphosphate hydrolases"/>
    <property type="match status" value="2"/>
</dbReference>
<reference evidence="6 7" key="1">
    <citation type="submission" date="2024-05" db="EMBL/GenBank/DDBJ databases">
        <title>Haplotype-resolved chromosome-level genome assembly of Huyou (Citrus changshanensis).</title>
        <authorList>
            <person name="Miao C."/>
            <person name="Chen W."/>
            <person name="Wu Y."/>
            <person name="Wang L."/>
            <person name="Zhao S."/>
            <person name="Grierson D."/>
            <person name="Xu C."/>
            <person name="Chen K."/>
        </authorList>
    </citation>
    <scope>NUCLEOTIDE SEQUENCE [LARGE SCALE GENOMIC DNA]</scope>
    <source>
        <strain evidence="6">01-14</strain>
        <tissue evidence="6">Leaf</tissue>
    </source>
</reference>
<dbReference type="SMART" id="SM00382">
    <property type="entry name" value="AAA"/>
    <property type="match status" value="2"/>
</dbReference>
<dbReference type="InterPro" id="IPR002182">
    <property type="entry name" value="NB-ARC"/>
</dbReference>
<sequence length="1872" mass="215457">MVDAVVSFVVQRLGDYLIQEAKTLGGVRDEVESLKKELEWMQCFVKDAEAKQAGNDLIRQWVSDIRDIAYDAEDVLDKYMLSVTPKKRQRLFAYSIKDLNLFSKGKEKVSLYSIGKEIETLNKRLGEVSRRCESYGLQNIIDKSEAEKHELHILKQLRRVSSFDVEENPVGFEDDTDVLLSKLLAGDEPRRLVISIYGMGGLGKTTLAKKLYHSSVVKNKFECCAWVSVSQDYQFQYLLLRIIKSFNIISSAEEGGLENKSEEDLERCLYKSLQGKTYLMVLDDVWRKVDWENLRRAFPDNKNGSRVIITTRNREVAERSDEKTYVHKLRFLKGDESWLLFCEKAFRGTNREKGLEKLGREMVEKCDGLPLAIVVLGGLLSTKTPQEWRVVRDHIWRHLRNDSVHISYLLDLSFNDLSHQLKLCFLYLSLFPEDFEINVEKLIRLFVAEGFVPQSEDRTMEEVAKDNFDELINRSLIQAEERCWGRVSTCRIHDLLRDLAIQKAKGLNFIHICDEAKNPSPSAVQSSCRRQAIYSETPSFFWLHHSNSLSRSLLFFNENVTLFEERDLVPLFKRFLLLRVLEIGESGYFSRMLFDNHLPNKKLGKLIHLKYLGIRGTTFIRDFPSSIFNLQGLQTLDLSRCVVQLPPETNMMRELRHLIGKFIGTLPIENLTNLQTLKYVRCKSWIRVNTAKLVNLRELHIVGGDGQSMGEMEFSFESIAKLKNLQFLSVNLSDGTVVLPQSSNAFASLQPLSHCQRLVDLRLTGRMKTLPKDMHVLLPNLECLSLKVVLPEENPMPALEMLSNLTILDLNFYRDSGDPYHEKKLSCRAEGFPLLEILLLDAVEVGIVEWQVEERAMPMLRGLKIPSDIPNLNIPERLRSIPLPAVSSSVADSLESTIAEIICDLGPHFYSFIVSPLASISYLFQLTLPKLRLLYWIAFFLSVMLWTVSFGSHRNGVICFVRIVTSSEIPAAGSPRILASSSGFLSHTPRPPMVDAVVSFVVQRLGDYLIQEAAFLGEVRTEVHSLKKELEWMLCFIKDAEDKQVDDPMIRQWVSDIRDVAHDIEDVLDNFTHKVDDSAEIDDRKRKPSFLGKMKICLCVLNKGKEKIDLYNIGKEIEELRKRVSDISRRRESYRLESATNYYLEAKGHDVSRRVTKLRRATSFSIEGNVVGFDDDVSKLLAKLLSKEPRRLVISVYGMGGLGKTTLARKLYHNNDVKNKFDRCAWVSVSQDYDTKDLLLRIIRSFKINVLTRELEEMREDDLERYLHNYLQGKSYLVVVDDVWQKETWESLKRAFPDNKNGSRVIITTRIKEVAERSDENAYAHKLRFLRPDESWELFCEKAFRNSNGSEGLEKLGREMVEKCRGLPLAIVVLGGLLSMKKPQEWRRVRDHLWQHLKNDCIHISSLLNLSFRNLSHELKLCFLYLGLFPEDFEINVQTLIRLLVAEGFIQQDTDRSMEEVAEENLDELINRSLIQIDKRCWGRIATCRVHDLLRDLAIEQAKKIKFIHICKDATNLISSSCSRQAVHFRIIGDWGLGHCNPRSSSLLLFNQRWDPSLPLTYTLGPLSSRFTLLRVLNFEGVVSNVLCSVGRCYNLPEEMVKLVNLKYLRLTNAHIDVIPSCIAKLQRLQTLDISGNMAFMELPREICELKELRHLIGNFTGTLNIENLSNLQTLKYVERGSWAEINPEKLVNLRDLRIISKYQEEEFSFKSIAYLKNLQLLSIRLSDDTCFDSLQPLSDCSYLIDLRLSGKIEKLPEDLHEVLPNLECLSLKKSHLKEDPMPKLEKLPNLTILDLGLKSYCGKKMICTTKGFHLLEILQLIDLNDLAQWQVEDGAMPMLRGLRVTNASKLKIPERLKSIPVPTEWECDENW</sequence>
<evidence type="ECO:0000256" key="1">
    <source>
        <dbReference type="ARBA" id="ARBA00022737"/>
    </source>
</evidence>
<evidence type="ECO:0000259" key="5">
    <source>
        <dbReference type="SMART" id="SM00382"/>
    </source>
</evidence>
<dbReference type="CDD" id="cd14798">
    <property type="entry name" value="RX-CC_like"/>
    <property type="match status" value="2"/>
</dbReference>
<dbReference type="InterPro" id="IPR027417">
    <property type="entry name" value="P-loop_NTPase"/>
</dbReference>
<dbReference type="FunFam" id="1.10.8.430:FF:000003">
    <property type="entry name" value="Probable disease resistance protein At5g66910"/>
    <property type="match status" value="2"/>
</dbReference>
<dbReference type="FunFam" id="1.10.10.10:FF:000322">
    <property type="entry name" value="Probable disease resistance protein At1g63360"/>
    <property type="match status" value="2"/>
</dbReference>
<feature type="domain" description="AAA+ ATPase" evidence="5">
    <location>
        <begin position="1190"/>
        <end position="1333"/>
    </location>
</feature>
<dbReference type="SUPFAM" id="SSF52058">
    <property type="entry name" value="L domain-like"/>
    <property type="match status" value="2"/>
</dbReference>
<dbReference type="InterPro" id="IPR044974">
    <property type="entry name" value="Disease_R_plants"/>
</dbReference>
<keyword evidence="1" id="KW-0677">Repeat</keyword>
<comment type="caution">
    <text evidence="6">The sequence shown here is derived from an EMBL/GenBank/DDBJ whole genome shotgun (WGS) entry which is preliminary data.</text>
</comment>
<dbReference type="Pfam" id="PF23559">
    <property type="entry name" value="WHD_DRP"/>
    <property type="match status" value="2"/>
</dbReference>
<dbReference type="InterPro" id="IPR041118">
    <property type="entry name" value="Rx_N"/>
</dbReference>
<accession>A0AAP0MVC5</accession>
<keyword evidence="3" id="KW-0611">Plant defense</keyword>
<keyword evidence="7" id="KW-1185">Reference proteome</keyword>